<organism evidence="2 3">
    <name type="scientific">Duganella flavida</name>
    <dbReference type="NCBI Taxonomy" id="2692175"/>
    <lineage>
        <taxon>Bacteria</taxon>
        <taxon>Pseudomonadati</taxon>
        <taxon>Pseudomonadota</taxon>
        <taxon>Betaproteobacteria</taxon>
        <taxon>Burkholderiales</taxon>
        <taxon>Oxalobacteraceae</taxon>
        <taxon>Telluria group</taxon>
        <taxon>Duganella</taxon>
    </lineage>
</organism>
<dbReference type="EMBL" id="WWCN01000004">
    <property type="protein sequence ID" value="MYM22475.1"/>
    <property type="molecule type" value="Genomic_DNA"/>
</dbReference>
<evidence type="ECO:0000313" key="2">
    <source>
        <dbReference type="EMBL" id="MYM22475.1"/>
    </source>
</evidence>
<reference evidence="2 3" key="1">
    <citation type="submission" date="2019-12" db="EMBL/GenBank/DDBJ databases">
        <title>Novel species isolated from a subtropical stream in China.</title>
        <authorList>
            <person name="Lu H."/>
        </authorList>
    </citation>
    <scope>NUCLEOTIDE SEQUENCE [LARGE SCALE GENOMIC DNA]</scope>
    <source>
        <strain evidence="2 3">FT135W</strain>
    </source>
</reference>
<accession>A0A6L8K699</accession>
<dbReference type="AlphaFoldDB" id="A0A6L8K699"/>
<evidence type="ECO:0000313" key="3">
    <source>
        <dbReference type="Proteomes" id="UP000479335"/>
    </source>
</evidence>
<gene>
    <name evidence="2" type="ORF">GTP46_07440</name>
</gene>
<keyword evidence="3" id="KW-1185">Reference proteome</keyword>
<evidence type="ECO:0000256" key="1">
    <source>
        <dbReference type="SAM" id="MobiDB-lite"/>
    </source>
</evidence>
<proteinExistence type="predicted"/>
<protein>
    <recommendedName>
        <fullName evidence="4">Flagellar hook-length control protein FliK</fullName>
    </recommendedName>
</protein>
<name>A0A6L8K699_9BURK</name>
<dbReference type="RefSeq" id="WP_161005990.1">
    <property type="nucleotide sequence ID" value="NZ_WWCN01000004.1"/>
</dbReference>
<sequence length="323" mass="34760">MAVDRIGPSLRPLGVPDRPQAQPGQVARVPGSDGTIDVDFPVGPLGPSGPNSTNGPNAVGAILDGPDQQQTLPPSHAEALAAALGEVPDAGDPAAMRPNQLFLSRQMVWQPPDTSAMAASWQVMVRTYSEQRAAWLEQATGQHLPASLFMADNTPSSMRDGRPGTPLVTEMEPWRFAVYAWGAERLVLKVVVKDDEEYDRNRRRRTRVALRLELMLPGVGRVVIQMEPASGNGVVLEVGAAQTSAMQHMRDLLPQLAAVVSRSGLSILRCRLRRELPAATGEHSHPSRMHTAALTQALFRAMAEVAVLLSQPAIADDLFSESA</sequence>
<comment type="caution">
    <text evidence="2">The sequence shown here is derived from an EMBL/GenBank/DDBJ whole genome shotgun (WGS) entry which is preliminary data.</text>
</comment>
<dbReference type="Proteomes" id="UP000479335">
    <property type="component" value="Unassembled WGS sequence"/>
</dbReference>
<evidence type="ECO:0008006" key="4">
    <source>
        <dbReference type="Google" id="ProtNLM"/>
    </source>
</evidence>
<feature type="region of interest" description="Disordered" evidence="1">
    <location>
        <begin position="1"/>
        <end position="36"/>
    </location>
</feature>